<reference evidence="1" key="1">
    <citation type="submission" date="2023-10" db="EMBL/GenBank/DDBJ databases">
        <authorList>
            <person name="Rodriguez Cubillos JULIANA M."/>
            <person name="De Vega J."/>
        </authorList>
    </citation>
    <scope>NUCLEOTIDE SEQUENCE</scope>
</reference>
<protein>
    <submittedName>
        <fullName evidence="1">Uncharacterized protein</fullName>
    </submittedName>
</protein>
<accession>A0ACB0JGZ1</accession>
<proteinExistence type="predicted"/>
<comment type="caution">
    <text evidence="1">The sequence shown here is derived from an EMBL/GenBank/DDBJ whole genome shotgun (WGS) entry which is preliminary data.</text>
</comment>
<sequence length="274" mass="31972">MKFWKILKSQIEQTLPEWGDQFLSYKNLKKQLKIMCPKDAHTPAKLEAYQVNHFLYLLAVEIEKFNTFFVNKEEEYIIKWKLLQDRVDRAMDYSDVELMSLGREIVDFHGEMVLLMNYSALNYTGLVKIIKKHDKRTGALLRLPFIQEVLNQPFFETDVLNSLIKECEVILNIFFTNNDEPSYPCTSTSEENEEDGSGSNVIGAENKEKLMQVPKELAEIENMENVFIKLTLSALHTLEEIRGRSSMLVYAEILQKQEVKTKRSDEACGEKRKR</sequence>
<evidence type="ECO:0000313" key="2">
    <source>
        <dbReference type="Proteomes" id="UP001177021"/>
    </source>
</evidence>
<organism evidence="1 2">
    <name type="scientific">Trifolium pratense</name>
    <name type="common">Red clover</name>
    <dbReference type="NCBI Taxonomy" id="57577"/>
    <lineage>
        <taxon>Eukaryota</taxon>
        <taxon>Viridiplantae</taxon>
        <taxon>Streptophyta</taxon>
        <taxon>Embryophyta</taxon>
        <taxon>Tracheophyta</taxon>
        <taxon>Spermatophyta</taxon>
        <taxon>Magnoliopsida</taxon>
        <taxon>eudicotyledons</taxon>
        <taxon>Gunneridae</taxon>
        <taxon>Pentapetalae</taxon>
        <taxon>rosids</taxon>
        <taxon>fabids</taxon>
        <taxon>Fabales</taxon>
        <taxon>Fabaceae</taxon>
        <taxon>Papilionoideae</taxon>
        <taxon>50 kb inversion clade</taxon>
        <taxon>NPAAA clade</taxon>
        <taxon>Hologalegina</taxon>
        <taxon>IRL clade</taxon>
        <taxon>Trifolieae</taxon>
        <taxon>Trifolium</taxon>
    </lineage>
</organism>
<name>A0ACB0JGZ1_TRIPR</name>
<keyword evidence="2" id="KW-1185">Reference proteome</keyword>
<gene>
    <name evidence="1" type="ORF">MILVUS5_LOCUS12748</name>
</gene>
<dbReference type="Proteomes" id="UP001177021">
    <property type="component" value="Unassembled WGS sequence"/>
</dbReference>
<dbReference type="EMBL" id="CASHSV030000034">
    <property type="protein sequence ID" value="CAJ2643537.1"/>
    <property type="molecule type" value="Genomic_DNA"/>
</dbReference>
<evidence type="ECO:0000313" key="1">
    <source>
        <dbReference type="EMBL" id="CAJ2643537.1"/>
    </source>
</evidence>